<keyword evidence="2" id="KW-1185">Reference proteome</keyword>
<organism evidence="1 2">
    <name type="scientific">Thermus arciformis</name>
    <dbReference type="NCBI Taxonomy" id="482827"/>
    <lineage>
        <taxon>Bacteria</taxon>
        <taxon>Thermotogati</taxon>
        <taxon>Deinococcota</taxon>
        <taxon>Deinococci</taxon>
        <taxon>Thermales</taxon>
        <taxon>Thermaceae</taxon>
        <taxon>Thermus</taxon>
    </lineage>
</organism>
<dbReference type="STRING" id="482827.SAMN04488243_12221"/>
<dbReference type="AlphaFoldDB" id="A0A1G7HYD1"/>
<dbReference type="RefSeq" id="WP_093007744.1">
    <property type="nucleotide sequence ID" value="NZ_FNBC01000022.1"/>
</dbReference>
<sequence length="483" mass="54659">MLTPLAQSTLTHFFIKLLENEKFLDVYYKAFDAKRFNSESERTEYLRYFWFGNSFRTLLNLFFSRESIHAMDFQDGVAQEENPPEFRDEELDEFLSLSREERCKYRLAFPFLENEGTMWRHLSFLRPTVIRKVLNSARSRLTTEVGDTNIVHETYELTLPTSVRRTYLSRLSSLVRPFSTGNRRYLLTSQVFHKDLLDLNLNESEGSSDEGDEVDRLLSKLSSFNYTLLQRFPSVVGSSVNQLAEAALSVLDKRLDSGASPLLFIHFVHALAYTVFMASLGHGGHFFASMIRESRNPRSNKYRLLLALVLEKELMKIEVLLAGASVGLVVREILSNTAKNPEGIYIPSVTPSLPSGNSLSSFSRQVTRLYFDFIIKTFARLGFDATKVGRLAIPVFVPIDRVFHSGSMALESKSFPVKRIQASLVAASIESLHEDSLQVDNIKRVASQLPSFATMDAEVSREFRTGLSLAKPSGGPTGQPRRG</sequence>
<accession>A0A1G7HYD1</accession>
<reference evidence="2" key="1">
    <citation type="submission" date="2016-10" db="EMBL/GenBank/DDBJ databases">
        <authorList>
            <person name="Varghese N."/>
            <person name="Submissions S."/>
        </authorList>
    </citation>
    <scope>NUCLEOTIDE SEQUENCE [LARGE SCALE GENOMIC DNA]</scope>
    <source>
        <strain evidence="2">CGMCC 1.6992</strain>
    </source>
</reference>
<evidence type="ECO:0000313" key="1">
    <source>
        <dbReference type="EMBL" id="SDF05144.1"/>
    </source>
</evidence>
<evidence type="ECO:0000313" key="2">
    <source>
        <dbReference type="Proteomes" id="UP000199446"/>
    </source>
</evidence>
<name>A0A1G7HYD1_9DEIN</name>
<dbReference type="OrthoDB" id="9992707at2"/>
<dbReference type="Proteomes" id="UP000199446">
    <property type="component" value="Unassembled WGS sequence"/>
</dbReference>
<proteinExistence type="predicted"/>
<protein>
    <submittedName>
        <fullName evidence="1">Uncharacterized protein</fullName>
    </submittedName>
</protein>
<dbReference type="EMBL" id="FNBC01000022">
    <property type="protein sequence ID" value="SDF05144.1"/>
    <property type="molecule type" value="Genomic_DNA"/>
</dbReference>
<gene>
    <name evidence="1" type="ORF">SAMN04488243_12221</name>
</gene>